<evidence type="ECO:0000313" key="3">
    <source>
        <dbReference type="Proteomes" id="UP000567795"/>
    </source>
</evidence>
<evidence type="ECO:0000313" key="2">
    <source>
        <dbReference type="EMBL" id="NYI06274.1"/>
    </source>
</evidence>
<dbReference type="RefSeq" id="WP_179812178.1">
    <property type="nucleotide sequence ID" value="NZ_JACBZD010000001.1"/>
</dbReference>
<feature type="compositionally biased region" description="Low complexity" evidence="1">
    <location>
        <begin position="66"/>
        <end position="75"/>
    </location>
</feature>
<evidence type="ECO:0000256" key="1">
    <source>
        <dbReference type="SAM" id="MobiDB-lite"/>
    </source>
</evidence>
<proteinExistence type="predicted"/>
<gene>
    <name evidence="2" type="ORF">FHU37_003217</name>
</gene>
<organism evidence="2 3">
    <name type="scientific">Allostreptomyces psammosilenae</name>
    <dbReference type="NCBI Taxonomy" id="1892865"/>
    <lineage>
        <taxon>Bacteria</taxon>
        <taxon>Bacillati</taxon>
        <taxon>Actinomycetota</taxon>
        <taxon>Actinomycetes</taxon>
        <taxon>Kitasatosporales</taxon>
        <taxon>Streptomycetaceae</taxon>
        <taxon>Allostreptomyces</taxon>
    </lineage>
</organism>
<dbReference type="EMBL" id="JACBZD010000001">
    <property type="protein sequence ID" value="NYI06274.1"/>
    <property type="molecule type" value="Genomic_DNA"/>
</dbReference>
<name>A0A853A016_9ACTN</name>
<keyword evidence="3" id="KW-1185">Reference proteome</keyword>
<reference evidence="2 3" key="1">
    <citation type="submission" date="2020-07" db="EMBL/GenBank/DDBJ databases">
        <title>Sequencing the genomes of 1000 actinobacteria strains.</title>
        <authorList>
            <person name="Klenk H.-P."/>
        </authorList>
    </citation>
    <scope>NUCLEOTIDE SEQUENCE [LARGE SCALE GENOMIC DNA]</scope>
    <source>
        <strain evidence="2 3">DSM 42178</strain>
    </source>
</reference>
<feature type="region of interest" description="Disordered" evidence="1">
    <location>
        <begin position="48"/>
        <end position="91"/>
    </location>
</feature>
<sequence>MASIAWLAIPVAAALFAAVWAAWSNRTRHLGDGQSLAGYQRFVHAMEHTSAVPTGAEPRRRRLGRGRSTSPRPQGAGEGRRRQREGAGASS</sequence>
<comment type="caution">
    <text evidence="2">The sequence shown here is derived from an EMBL/GenBank/DDBJ whole genome shotgun (WGS) entry which is preliminary data.</text>
</comment>
<dbReference type="AlphaFoldDB" id="A0A853A016"/>
<accession>A0A853A016</accession>
<protein>
    <submittedName>
        <fullName evidence="2">Uncharacterized protein</fullName>
    </submittedName>
</protein>
<dbReference type="Proteomes" id="UP000567795">
    <property type="component" value="Unassembled WGS sequence"/>
</dbReference>